<dbReference type="AlphaFoldDB" id="A8N0A5"/>
<keyword evidence="2" id="KW-1185">Reference proteome</keyword>
<organism evidence="1 2">
    <name type="scientific">Coprinopsis cinerea (strain Okayama-7 / 130 / ATCC MYA-4618 / FGSC 9003)</name>
    <name type="common">Inky cap fungus</name>
    <name type="synonym">Hormographiella aspergillata</name>
    <dbReference type="NCBI Taxonomy" id="240176"/>
    <lineage>
        <taxon>Eukaryota</taxon>
        <taxon>Fungi</taxon>
        <taxon>Dikarya</taxon>
        <taxon>Basidiomycota</taxon>
        <taxon>Agaricomycotina</taxon>
        <taxon>Agaricomycetes</taxon>
        <taxon>Agaricomycetidae</taxon>
        <taxon>Agaricales</taxon>
        <taxon>Agaricineae</taxon>
        <taxon>Psathyrellaceae</taxon>
        <taxon>Coprinopsis</taxon>
    </lineage>
</organism>
<evidence type="ECO:0000313" key="2">
    <source>
        <dbReference type="Proteomes" id="UP000001861"/>
    </source>
</evidence>
<dbReference type="VEuPathDB" id="FungiDB:CC1G_02874"/>
<dbReference type="HOGENOM" id="CLU_2527365_0_0_1"/>
<protein>
    <submittedName>
        <fullName evidence="1">Uncharacterized protein</fullName>
    </submittedName>
</protein>
<dbReference type="KEGG" id="cci:CC1G_02874"/>
<sequence length="84" mass="8936">MEIALLGSKSGVNLESGSEGMNFLRALDRVTVSTAPMCQDHGDWIAAQGVHLVQVYGLTEAGCCCILTVSRRSQLAGDAPFPQR</sequence>
<proteinExistence type="predicted"/>
<dbReference type="GeneID" id="6004618"/>
<gene>
    <name evidence="1" type="ORF">CC1G_02874</name>
</gene>
<dbReference type="Gene3D" id="3.40.50.12780">
    <property type="entry name" value="N-terminal domain of ligase-like"/>
    <property type="match status" value="1"/>
</dbReference>
<comment type="caution">
    <text evidence="1">The sequence shown here is derived from an EMBL/GenBank/DDBJ whole genome shotgun (WGS) entry which is preliminary data.</text>
</comment>
<reference evidence="1 2" key="1">
    <citation type="journal article" date="2010" name="Proc. Natl. Acad. Sci. U.S.A.">
        <title>Insights into evolution of multicellular fungi from the assembled chromosomes of the mushroom Coprinopsis cinerea (Coprinus cinereus).</title>
        <authorList>
            <person name="Stajich J.E."/>
            <person name="Wilke S.K."/>
            <person name="Ahren D."/>
            <person name="Au C.H."/>
            <person name="Birren B.W."/>
            <person name="Borodovsky M."/>
            <person name="Burns C."/>
            <person name="Canback B."/>
            <person name="Casselton L.A."/>
            <person name="Cheng C.K."/>
            <person name="Deng J."/>
            <person name="Dietrich F.S."/>
            <person name="Fargo D.C."/>
            <person name="Farman M.L."/>
            <person name="Gathman A.C."/>
            <person name="Goldberg J."/>
            <person name="Guigo R."/>
            <person name="Hoegger P.J."/>
            <person name="Hooker J.B."/>
            <person name="Huggins A."/>
            <person name="James T.Y."/>
            <person name="Kamada T."/>
            <person name="Kilaru S."/>
            <person name="Kodira C."/>
            <person name="Kues U."/>
            <person name="Kupfer D."/>
            <person name="Kwan H.S."/>
            <person name="Lomsadze A."/>
            <person name="Li W."/>
            <person name="Lilly W.W."/>
            <person name="Ma L.J."/>
            <person name="Mackey A.J."/>
            <person name="Manning G."/>
            <person name="Martin F."/>
            <person name="Muraguchi H."/>
            <person name="Natvig D.O."/>
            <person name="Palmerini H."/>
            <person name="Ramesh M.A."/>
            <person name="Rehmeyer C.J."/>
            <person name="Roe B.A."/>
            <person name="Shenoy N."/>
            <person name="Stanke M."/>
            <person name="Ter-Hovhannisyan V."/>
            <person name="Tunlid A."/>
            <person name="Velagapudi R."/>
            <person name="Vision T.J."/>
            <person name="Zeng Q."/>
            <person name="Zolan M.E."/>
            <person name="Pukkila P.J."/>
        </authorList>
    </citation>
    <scope>NUCLEOTIDE SEQUENCE [LARGE SCALE GENOMIC DNA]</scope>
    <source>
        <strain evidence="2">Okayama-7 / 130 / ATCC MYA-4618 / FGSC 9003</strain>
    </source>
</reference>
<evidence type="ECO:0000313" key="1">
    <source>
        <dbReference type="EMBL" id="EAU93644.2"/>
    </source>
</evidence>
<dbReference type="InterPro" id="IPR042099">
    <property type="entry name" value="ANL_N_sf"/>
</dbReference>
<dbReference type="RefSeq" id="XP_001828293.2">
    <property type="nucleotide sequence ID" value="XM_001828241.2"/>
</dbReference>
<dbReference type="Proteomes" id="UP000001861">
    <property type="component" value="Unassembled WGS sequence"/>
</dbReference>
<dbReference type="SUPFAM" id="SSF56801">
    <property type="entry name" value="Acetyl-CoA synthetase-like"/>
    <property type="match status" value="1"/>
</dbReference>
<dbReference type="EMBL" id="AACS02000001">
    <property type="protein sequence ID" value="EAU93644.2"/>
    <property type="molecule type" value="Genomic_DNA"/>
</dbReference>
<dbReference type="InParanoid" id="A8N0A5"/>
<accession>A8N0A5</accession>
<name>A8N0A5_COPC7</name>